<dbReference type="AlphaFoldDB" id="A0A081B3J2"/>
<reference evidence="1 2" key="1">
    <citation type="submission" date="2013-11" db="EMBL/GenBank/DDBJ databases">
        <title>The Genome Sequence of Phytophthora parasitica P1976.</title>
        <authorList>
            <consortium name="The Broad Institute Genomics Platform"/>
            <person name="Russ C."/>
            <person name="Tyler B."/>
            <person name="Panabieres F."/>
            <person name="Shan W."/>
            <person name="Tripathy S."/>
            <person name="Grunwald N."/>
            <person name="Machado M."/>
            <person name="Johnson C.S."/>
            <person name="Walker B."/>
            <person name="Young S."/>
            <person name="Zeng Q."/>
            <person name="Gargeya S."/>
            <person name="Fitzgerald M."/>
            <person name="Haas B."/>
            <person name="Abouelleil A."/>
            <person name="Allen A.W."/>
            <person name="Alvarado L."/>
            <person name="Arachchi H.M."/>
            <person name="Berlin A.M."/>
            <person name="Chapman S.B."/>
            <person name="Gainer-Dewar J."/>
            <person name="Goldberg J."/>
            <person name="Griggs A."/>
            <person name="Gujja S."/>
            <person name="Hansen M."/>
            <person name="Howarth C."/>
            <person name="Imamovic A."/>
            <person name="Ireland A."/>
            <person name="Larimer J."/>
            <person name="McCowan C."/>
            <person name="Murphy C."/>
            <person name="Pearson M."/>
            <person name="Poon T.W."/>
            <person name="Priest M."/>
            <person name="Roberts A."/>
            <person name="Saif S."/>
            <person name="Shea T."/>
            <person name="Sisk P."/>
            <person name="Sykes S."/>
            <person name="Wortman J."/>
            <person name="Nusbaum C."/>
            <person name="Birren B."/>
        </authorList>
    </citation>
    <scope>NUCLEOTIDE SEQUENCE [LARGE SCALE GENOMIC DNA]</scope>
    <source>
        <strain evidence="1 2">P1976</strain>
    </source>
</reference>
<proteinExistence type="predicted"/>
<dbReference type="PANTHER" id="PTHR37069">
    <property type="entry name" value="DDE_TNP_1_7 DOMAIN-CONTAINING PROTEIN"/>
    <property type="match status" value="1"/>
</dbReference>
<comment type="caution">
    <text evidence="1">The sequence shown here is derived from an EMBL/GenBank/DDBJ whole genome shotgun (WGS) entry which is preliminary data.</text>
</comment>
<evidence type="ECO:0000313" key="2">
    <source>
        <dbReference type="Proteomes" id="UP000028582"/>
    </source>
</evidence>
<sequence length="126" mass="14507">MELWRELYKQGWTPKPSTGLSNDHRYVRPGRSVRGKDGVDFFTEEEEKTGDQVDYEAEFNMYDSDRFMSALAKNQWSCEAEDDDPNPCSAEVEIDEANEVETEDHLDEVMNVELEEEGERSGSDGE</sequence>
<dbReference type="EMBL" id="ANJA01000148">
    <property type="protein sequence ID" value="ETO85703.1"/>
    <property type="molecule type" value="Genomic_DNA"/>
</dbReference>
<organism evidence="1 2">
    <name type="scientific">Phytophthora nicotianae P1976</name>
    <dbReference type="NCBI Taxonomy" id="1317066"/>
    <lineage>
        <taxon>Eukaryota</taxon>
        <taxon>Sar</taxon>
        <taxon>Stramenopiles</taxon>
        <taxon>Oomycota</taxon>
        <taxon>Peronosporomycetes</taxon>
        <taxon>Peronosporales</taxon>
        <taxon>Peronosporaceae</taxon>
        <taxon>Phytophthora</taxon>
    </lineage>
</organism>
<dbReference type="Proteomes" id="UP000028582">
    <property type="component" value="Unassembled WGS sequence"/>
</dbReference>
<dbReference type="PANTHER" id="PTHR37069:SF2">
    <property type="entry name" value="PIGGYBAC TRANSPOSABLE ELEMENT-DERIVED PROTEIN DOMAIN-CONTAINING PROTEIN"/>
    <property type="match status" value="1"/>
</dbReference>
<name>A0A081B3J2_PHYNI</name>
<protein>
    <submittedName>
        <fullName evidence="1">Uncharacterized protein</fullName>
    </submittedName>
</protein>
<gene>
    <name evidence="1" type="ORF">F444_00662</name>
</gene>
<accession>A0A081B3J2</accession>
<evidence type="ECO:0000313" key="1">
    <source>
        <dbReference type="EMBL" id="ETO85703.1"/>
    </source>
</evidence>